<dbReference type="RefSeq" id="WP_169701819.1">
    <property type="nucleotide sequence ID" value="NZ_CP104874.1"/>
</dbReference>
<feature type="signal peptide" evidence="3">
    <location>
        <begin position="1"/>
        <end position="27"/>
    </location>
</feature>
<evidence type="ECO:0000256" key="2">
    <source>
        <dbReference type="SAM" id="Phobius"/>
    </source>
</evidence>
<dbReference type="InterPro" id="IPR008993">
    <property type="entry name" value="TIMP-like_OB-fold"/>
</dbReference>
<organism evidence="4 5">
    <name type="scientific">Janibacter terrae</name>
    <dbReference type="NCBI Taxonomy" id="103817"/>
    <lineage>
        <taxon>Bacteria</taxon>
        <taxon>Bacillati</taxon>
        <taxon>Actinomycetota</taxon>
        <taxon>Actinomycetes</taxon>
        <taxon>Micrococcales</taxon>
        <taxon>Intrasporangiaceae</taxon>
        <taxon>Janibacter</taxon>
    </lineage>
</organism>
<evidence type="ECO:0000256" key="1">
    <source>
        <dbReference type="SAM" id="MobiDB-lite"/>
    </source>
</evidence>
<protein>
    <recommendedName>
        <fullName evidence="6">Netrin module non-TIMP type domain-containing protein</fullName>
    </recommendedName>
</protein>
<name>A0ABZ2FE66_9MICO</name>
<keyword evidence="5" id="KW-1185">Reference proteome</keyword>
<evidence type="ECO:0000313" key="4">
    <source>
        <dbReference type="EMBL" id="WWF04518.1"/>
    </source>
</evidence>
<evidence type="ECO:0008006" key="6">
    <source>
        <dbReference type="Google" id="ProtNLM"/>
    </source>
</evidence>
<keyword evidence="2" id="KW-0812">Transmembrane</keyword>
<keyword evidence="3" id="KW-0732">Signal</keyword>
<sequence>MRRLLTTLLTVLLTVPVLVLTAPAAQACSCAQGSLEQHLADSDLVVEGTVTSVRTTGRERAYTFDVQRSWKGPRRDVVTVRTRVDGAECGRTYAGGRPQVVLAVGSDGTWRTDLCRGKVFDGGTQIRDVTAAQVEEELGRGTRSGDDVTEPAGDDAVSVGDPSPWPGIAVGAALLVLLVVGRSVLGRRRGER</sequence>
<reference evidence="4 5" key="1">
    <citation type="submission" date="2022-09" db="EMBL/GenBank/DDBJ databases">
        <title>Complete genome sequence of Janibacter terrae strain COS04-44, PCL-degrading bacteria isolated from oil spilled coast.</title>
        <authorList>
            <person name="Park H."/>
            <person name="Kim J.Y."/>
            <person name="An S.H."/>
            <person name="Lee C.M."/>
            <person name="Weon H.-Y."/>
        </authorList>
    </citation>
    <scope>NUCLEOTIDE SEQUENCE [LARGE SCALE GENOMIC DNA]</scope>
    <source>
        <strain evidence="4 5">COS04-44</strain>
    </source>
</reference>
<dbReference type="Gene3D" id="2.40.50.120">
    <property type="match status" value="1"/>
</dbReference>
<dbReference type="PROSITE" id="PS51257">
    <property type="entry name" value="PROKAR_LIPOPROTEIN"/>
    <property type="match status" value="1"/>
</dbReference>
<accession>A0ABZ2FE66</accession>
<gene>
    <name evidence="4" type="ORF">N5P18_12595</name>
</gene>
<dbReference type="SUPFAM" id="SSF50242">
    <property type="entry name" value="TIMP-like"/>
    <property type="match status" value="1"/>
</dbReference>
<evidence type="ECO:0000313" key="5">
    <source>
        <dbReference type="Proteomes" id="UP001381003"/>
    </source>
</evidence>
<keyword evidence="2" id="KW-1133">Transmembrane helix</keyword>
<feature type="region of interest" description="Disordered" evidence="1">
    <location>
        <begin position="136"/>
        <end position="157"/>
    </location>
</feature>
<feature type="compositionally biased region" description="Basic and acidic residues" evidence="1">
    <location>
        <begin position="137"/>
        <end position="146"/>
    </location>
</feature>
<evidence type="ECO:0000256" key="3">
    <source>
        <dbReference type="SAM" id="SignalP"/>
    </source>
</evidence>
<feature type="chain" id="PRO_5045820683" description="Netrin module non-TIMP type domain-containing protein" evidence="3">
    <location>
        <begin position="28"/>
        <end position="192"/>
    </location>
</feature>
<keyword evidence="2" id="KW-0472">Membrane</keyword>
<feature type="transmembrane region" description="Helical" evidence="2">
    <location>
        <begin position="165"/>
        <end position="185"/>
    </location>
</feature>
<dbReference type="Proteomes" id="UP001381003">
    <property type="component" value="Chromosome"/>
</dbReference>
<dbReference type="EMBL" id="CP104874">
    <property type="protein sequence ID" value="WWF04518.1"/>
    <property type="molecule type" value="Genomic_DNA"/>
</dbReference>
<proteinExistence type="predicted"/>